<dbReference type="InterPro" id="IPR004839">
    <property type="entry name" value="Aminotransferase_I/II_large"/>
</dbReference>
<evidence type="ECO:0000313" key="6">
    <source>
        <dbReference type="EMBL" id="HIH15934.1"/>
    </source>
</evidence>
<accession>A0A7J4JF57</accession>
<evidence type="ECO:0000313" key="7">
    <source>
        <dbReference type="Proteomes" id="UP000564964"/>
    </source>
</evidence>
<evidence type="ECO:0000259" key="5">
    <source>
        <dbReference type="Pfam" id="PF00155"/>
    </source>
</evidence>
<dbReference type="Gene3D" id="3.90.1150.10">
    <property type="entry name" value="Aspartate Aminotransferase, domain 1"/>
    <property type="match status" value="1"/>
</dbReference>
<sequence length="257" mass="27980">MTQSVFQRAGKKLTVKGTSDRVNRVKISPIKEMGLLAESMQGVVSLGQGTPSFRTPAHIGAFVAQKIAEGAVDKYIMGPGLPDLRHAIADKLGRVNRIDANPDTELIVTVGANQALCMAMLALVNEGEEVLMTSPNYSPHLEQAGVAGGNVKFVPLVEEEGWRLDVEAFAQAISRHTKLVVLNTPLNPTGSVLPERDLRALAEVVLQTDAFVLTDETYEDFVFGKERHFSLASIPAMRPRTLSVFSFSKSYAMTGWR</sequence>
<keyword evidence="3 6" id="KW-0808">Transferase</keyword>
<evidence type="ECO:0000256" key="1">
    <source>
        <dbReference type="ARBA" id="ARBA00001933"/>
    </source>
</evidence>
<dbReference type="Proteomes" id="UP000564964">
    <property type="component" value="Unassembled WGS sequence"/>
</dbReference>
<gene>
    <name evidence="6" type="ORF">HA252_00840</name>
</gene>
<dbReference type="InterPro" id="IPR015424">
    <property type="entry name" value="PyrdxlP-dep_Trfase"/>
</dbReference>
<evidence type="ECO:0000256" key="4">
    <source>
        <dbReference type="ARBA" id="ARBA00022898"/>
    </source>
</evidence>
<dbReference type="GO" id="GO:0016212">
    <property type="term" value="F:kynurenine-oxoglutarate transaminase activity"/>
    <property type="evidence" value="ECO:0007669"/>
    <property type="project" value="TreeGrafter"/>
</dbReference>
<dbReference type="Pfam" id="PF00155">
    <property type="entry name" value="Aminotran_1_2"/>
    <property type="match status" value="1"/>
</dbReference>
<comment type="cofactor">
    <cofactor evidence="1">
        <name>pyridoxal 5'-phosphate</name>
        <dbReference type="ChEBI" id="CHEBI:597326"/>
    </cofactor>
</comment>
<proteinExistence type="predicted"/>
<feature type="domain" description="Aminotransferase class I/classII large" evidence="5">
    <location>
        <begin position="43"/>
        <end position="257"/>
    </location>
</feature>
<evidence type="ECO:0000256" key="3">
    <source>
        <dbReference type="ARBA" id="ARBA00022679"/>
    </source>
</evidence>
<dbReference type="SUPFAM" id="SSF53383">
    <property type="entry name" value="PLP-dependent transferases"/>
    <property type="match status" value="1"/>
</dbReference>
<dbReference type="InterPro" id="IPR015422">
    <property type="entry name" value="PyrdxlP-dep_Trfase_small"/>
</dbReference>
<dbReference type="InterPro" id="IPR015421">
    <property type="entry name" value="PyrdxlP-dep_Trfase_major"/>
</dbReference>
<dbReference type="EMBL" id="DUGH01000019">
    <property type="protein sequence ID" value="HIH15934.1"/>
    <property type="molecule type" value="Genomic_DNA"/>
</dbReference>
<keyword evidence="2 6" id="KW-0032">Aminotransferase</keyword>
<dbReference type="CDD" id="cd00609">
    <property type="entry name" value="AAT_like"/>
    <property type="match status" value="1"/>
</dbReference>
<comment type="caution">
    <text evidence="6">The sequence shown here is derived from an EMBL/GenBank/DDBJ whole genome shotgun (WGS) entry which is preliminary data.</text>
</comment>
<evidence type="ECO:0000256" key="2">
    <source>
        <dbReference type="ARBA" id="ARBA00022576"/>
    </source>
</evidence>
<dbReference type="GO" id="GO:0005737">
    <property type="term" value="C:cytoplasm"/>
    <property type="evidence" value="ECO:0007669"/>
    <property type="project" value="TreeGrafter"/>
</dbReference>
<feature type="non-terminal residue" evidence="6">
    <location>
        <position position="257"/>
    </location>
</feature>
<dbReference type="PANTHER" id="PTHR43807:SF20">
    <property type="entry name" value="FI04487P"/>
    <property type="match status" value="1"/>
</dbReference>
<dbReference type="PANTHER" id="PTHR43807">
    <property type="entry name" value="FI04487P"/>
    <property type="match status" value="1"/>
</dbReference>
<dbReference type="Gene3D" id="3.40.640.10">
    <property type="entry name" value="Type I PLP-dependent aspartate aminotransferase-like (Major domain)"/>
    <property type="match status" value="1"/>
</dbReference>
<name>A0A7J4JF57_9ARCH</name>
<reference evidence="7" key="1">
    <citation type="journal article" date="2020" name="bioRxiv">
        <title>A rank-normalized archaeal taxonomy based on genome phylogeny resolves widespread incomplete and uneven classifications.</title>
        <authorList>
            <person name="Rinke C."/>
            <person name="Chuvochina M."/>
            <person name="Mussig A.J."/>
            <person name="Chaumeil P.-A."/>
            <person name="Waite D.W."/>
            <person name="Whitman W.B."/>
            <person name="Parks D.H."/>
            <person name="Hugenholtz P."/>
        </authorList>
    </citation>
    <scope>NUCLEOTIDE SEQUENCE [LARGE SCALE GENOMIC DNA]</scope>
</reference>
<dbReference type="AlphaFoldDB" id="A0A7J4JF57"/>
<organism evidence="6 7">
    <name type="scientific">Candidatus Iainarchaeum sp</name>
    <dbReference type="NCBI Taxonomy" id="3101447"/>
    <lineage>
        <taxon>Archaea</taxon>
        <taxon>Candidatus Iainarchaeota</taxon>
        <taxon>Candidatus Iainarchaeia</taxon>
        <taxon>Candidatus Iainarchaeales</taxon>
        <taxon>Candidatus Iainarchaeaceae</taxon>
        <taxon>Candidatus Iainarchaeum</taxon>
    </lineage>
</organism>
<keyword evidence="4" id="KW-0663">Pyridoxal phosphate</keyword>
<dbReference type="GO" id="GO:0030170">
    <property type="term" value="F:pyridoxal phosphate binding"/>
    <property type="evidence" value="ECO:0007669"/>
    <property type="project" value="InterPro"/>
</dbReference>
<protein>
    <submittedName>
        <fullName evidence="6">Pyridoxal phosphate-dependent aminotransferase</fullName>
    </submittedName>
</protein>
<dbReference type="InterPro" id="IPR051326">
    <property type="entry name" value="Kynurenine-oxoglutarate_AT"/>
</dbReference>